<dbReference type="PANTHER" id="PTHR47739">
    <property type="entry name" value="TRNA1(VAL) (ADENINE(37)-N6)-METHYLTRANSFERASE"/>
    <property type="match status" value="1"/>
</dbReference>
<dbReference type="GO" id="GO:0003676">
    <property type="term" value="F:nucleic acid binding"/>
    <property type="evidence" value="ECO:0007669"/>
    <property type="project" value="InterPro"/>
</dbReference>
<dbReference type="InterPro" id="IPR050210">
    <property type="entry name" value="tRNA_Adenine-N(6)_MTase"/>
</dbReference>
<dbReference type="GO" id="GO:0032259">
    <property type="term" value="P:methylation"/>
    <property type="evidence" value="ECO:0007669"/>
    <property type="project" value="UniProtKB-KW"/>
</dbReference>
<dbReference type="EC" id="2.1.1.223" evidence="6"/>
<sequence length="237" mass="26624">MASPNFRFKLFTVWHDHCAMKVGTDGVLLGAWAQQKHARTILDIGTGSGLIALMLAQRFQEAEITGIDIDPSAAKQASDNFRLSPWSHRMHARCIDLHTFSLEDGHFDLIVSNPPYFLASLKNPNQQRATARHNDSLPHDMLLSCSSRLLKEDGQLCVILPADQANSFLHTAKQFSLHTHHIVWVHPTPQSEPKRVLLALGKDNAAPLTEHFIIESGGRHQYSEEYKQLTAAFYLDK</sequence>
<dbReference type="PRINTS" id="PR00507">
    <property type="entry name" value="N12N6MTFRASE"/>
</dbReference>
<reference evidence="8" key="2">
    <citation type="journal article" date="2021" name="PeerJ">
        <title>Extensive microbial diversity within the chicken gut microbiome revealed by metagenomics and culture.</title>
        <authorList>
            <person name="Gilroy R."/>
            <person name="Ravi A."/>
            <person name="Getino M."/>
            <person name="Pursley I."/>
            <person name="Horton D.L."/>
            <person name="Alikhan N.F."/>
            <person name="Baker D."/>
            <person name="Gharbi K."/>
            <person name="Hall N."/>
            <person name="Watson M."/>
            <person name="Adriaenssens E.M."/>
            <person name="Foster-Nyarko E."/>
            <person name="Jarju S."/>
            <person name="Secka A."/>
            <person name="Antonio M."/>
            <person name="Oren A."/>
            <person name="Chaudhuri R.R."/>
            <person name="La Ragione R."/>
            <person name="Hildebrand F."/>
            <person name="Pallen M.J."/>
        </authorList>
    </citation>
    <scope>NUCLEOTIDE SEQUENCE</scope>
    <source>
        <strain evidence="8">G3-3990</strain>
    </source>
</reference>
<dbReference type="CDD" id="cd02440">
    <property type="entry name" value="AdoMet_MTases"/>
    <property type="match status" value="1"/>
</dbReference>
<evidence type="ECO:0000256" key="3">
    <source>
        <dbReference type="ARBA" id="ARBA00022679"/>
    </source>
</evidence>
<comment type="caution">
    <text evidence="8">The sequence shown here is derived from an EMBL/GenBank/DDBJ whole genome shotgun (WGS) entry which is preliminary data.</text>
</comment>
<reference evidence="8" key="1">
    <citation type="submission" date="2020-10" db="EMBL/GenBank/DDBJ databases">
        <authorList>
            <person name="Gilroy R."/>
        </authorList>
    </citation>
    <scope>NUCLEOTIDE SEQUENCE</scope>
    <source>
        <strain evidence="8">G3-3990</strain>
    </source>
</reference>
<keyword evidence="2 6" id="KW-0489">Methyltransferase</keyword>
<dbReference type="GO" id="GO:0005737">
    <property type="term" value="C:cytoplasm"/>
    <property type="evidence" value="ECO:0007669"/>
    <property type="project" value="UniProtKB-SubCell"/>
</dbReference>
<dbReference type="InterPro" id="IPR029063">
    <property type="entry name" value="SAM-dependent_MTases_sf"/>
</dbReference>
<dbReference type="GO" id="GO:0008033">
    <property type="term" value="P:tRNA processing"/>
    <property type="evidence" value="ECO:0007669"/>
    <property type="project" value="UniProtKB-UniRule"/>
</dbReference>
<evidence type="ECO:0000256" key="6">
    <source>
        <dbReference type="HAMAP-Rule" id="MF_01872"/>
    </source>
</evidence>
<protein>
    <recommendedName>
        <fullName evidence="6">tRNA1(Val) (adenine(37)-N6)-methyltransferase</fullName>
        <ecNumber evidence="6">2.1.1.223</ecNumber>
    </recommendedName>
    <alternativeName>
        <fullName evidence="6">tRNA m6A37 methyltransferase</fullName>
    </alternativeName>
</protein>
<dbReference type="HAMAP" id="MF_01872">
    <property type="entry name" value="tRNA_methyltr_YfiC"/>
    <property type="match status" value="1"/>
</dbReference>
<dbReference type="Pfam" id="PF05175">
    <property type="entry name" value="MTS"/>
    <property type="match status" value="1"/>
</dbReference>
<dbReference type="GO" id="GO:0016430">
    <property type="term" value="F:tRNA (adenine-N6)-methyltransferase activity"/>
    <property type="evidence" value="ECO:0007669"/>
    <property type="project" value="UniProtKB-UniRule"/>
</dbReference>
<accession>A0A9D9HSX2</accession>
<dbReference type="AlphaFoldDB" id="A0A9D9HSX2"/>
<gene>
    <name evidence="8" type="ORF">IAA73_03595</name>
</gene>
<evidence type="ECO:0000313" key="9">
    <source>
        <dbReference type="Proteomes" id="UP000823641"/>
    </source>
</evidence>
<evidence type="ECO:0000313" key="8">
    <source>
        <dbReference type="EMBL" id="MBO8459400.1"/>
    </source>
</evidence>
<evidence type="ECO:0000256" key="2">
    <source>
        <dbReference type="ARBA" id="ARBA00022603"/>
    </source>
</evidence>
<dbReference type="InterPro" id="IPR002052">
    <property type="entry name" value="DNA_methylase_N6_adenine_CS"/>
</dbReference>
<keyword evidence="3 6" id="KW-0808">Transferase</keyword>
<proteinExistence type="inferred from homology"/>
<evidence type="ECO:0000259" key="7">
    <source>
        <dbReference type="Pfam" id="PF05175"/>
    </source>
</evidence>
<dbReference type="Gene3D" id="3.40.50.150">
    <property type="entry name" value="Vaccinia Virus protein VP39"/>
    <property type="match status" value="1"/>
</dbReference>
<evidence type="ECO:0000256" key="1">
    <source>
        <dbReference type="ARBA" id="ARBA00022490"/>
    </source>
</evidence>
<comment type="subcellular location">
    <subcellularLocation>
        <location evidence="6">Cytoplasm</location>
    </subcellularLocation>
</comment>
<feature type="domain" description="Methyltransferase small" evidence="7">
    <location>
        <begin position="34"/>
        <end position="160"/>
    </location>
</feature>
<keyword evidence="4 6" id="KW-0949">S-adenosyl-L-methionine</keyword>
<organism evidence="8 9">
    <name type="scientific">Candidatus Gallipaludibacter merdavium</name>
    <dbReference type="NCBI Taxonomy" id="2840839"/>
    <lineage>
        <taxon>Bacteria</taxon>
        <taxon>Pseudomonadati</taxon>
        <taxon>Bacteroidota</taxon>
        <taxon>Bacteroidia</taxon>
        <taxon>Bacteroidales</taxon>
        <taxon>Candidatus Gallipaludibacter</taxon>
    </lineage>
</organism>
<comment type="function">
    <text evidence="6">Specifically methylates the adenine in position 37 of tRNA(1)(Val) (anticodon cmo5UAC).</text>
</comment>
<dbReference type="Proteomes" id="UP000823641">
    <property type="component" value="Unassembled WGS sequence"/>
</dbReference>
<keyword evidence="5 6" id="KW-0819">tRNA processing</keyword>
<dbReference type="SUPFAM" id="SSF53335">
    <property type="entry name" value="S-adenosyl-L-methionine-dependent methyltransferases"/>
    <property type="match status" value="1"/>
</dbReference>
<dbReference type="EMBL" id="JADIMG010000035">
    <property type="protein sequence ID" value="MBO8459400.1"/>
    <property type="molecule type" value="Genomic_DNA"/>
</dbReference>
<comment type="similarity">
    <text evidence="6">Belongs to the methyltransferase superfamily. tRNA (adenine-N(6)-)-methyltransferase family.</text>
</comment>
<comment type="catalytic activity">
    <reaction evidence="6">
        <text>adenosine(37) in tRNA1(Val) + S-adenosyl-L-methionine = N(6)-methyladenosine(37) in tRNA1(Val) + S-adenosyl-L-homocysteine + H(+)</text>
        <dbReference type="Rhea" id="RHEA:43160"/>
        <dbReference type="Rhea" id="RHEA-COMP:10369"/>
        <dbReference type="Rhea" id="RHEA-COMP:10370"/>
        <dbReference type="ChEBI" id="CHEBI:15378"/>
        <dbReference type="ChEBI" id="CHEBI:57856"/>
        <dbReference type="ChEBI" id="CHEBI:59789"/>
        <dbReference type="ChEBI" id="CHEBI:74411"/>
        <dbReference type="ChEBI" id="CHEBI:74449"/>
        <dbReference type="EC" id="2.1.1.223"/>
    </reaction>
</comment>
<dbReference type="InterPro" id="IPR022882">
    <property type="entry name" value="tRNA_adenine-N6_MeTrfase"/>
</dbReference>
<name>A0A9D9HSX2_9BACT</name>
<evidence type="ECO:0000256" key="4">
    <source>
        <dbReference type="ARBA" id="ARBA00022691"/>
    </source>
</evidence>
<keyword evidence="1 6" id="KW-0963">Cytoplasm</keyword>
<dbReference type="InterPro" id="IPR007848">
    <property type="entry name" value="Small_mtfrase_dom"/>
</dbReference>
<dbReference type="PROSITE" id="PS00092">
    <property type="entry name" value="N6_MTASE"/>
    <property type="match status" value="1"/>
</dbReference>
<evidence type="ECO:0000256" key="5">
    <source>
        <dbReference type="ARBA" id="ARBA00022694"/>
    </source>
</evidence>
<dbReference type="PANTHER" id="PTHR47739:SF1">
    <property type="entry name" value="TRNA1(VAL) (ADENINE(37)-N6)-METHYLTRANSFERASE"/>
    <property type="match status" value="1"/>
</dbReference>